<dbReference type="GeneID" id="43584003"/>
<dbReference type="GO" id="GO:0000149">
    <property type="term" value="F:SNARE binding"/>
    <property type="evidence" value="ECO:0007669"/>
    <property type="project" value="TreeGrafter"/>
</dbReference>
<evidence type="ECO:0000313" key="11">
    <source>
        <dbReference type="EMBL" id="VVT56634.1"/>
    </source>
</evidence>
<dbReference type="Pfam" id="PF04810">
    <property type="entry name" value="zf-Sec23_Sec24"/>
    <property type="match status" value="1"/>
</dbReference>
<dbReference type="SUPFAM" id="SSF53300">
    <property type="entry name" value="vWA-like"/>
    <property type="match status" value="1"/>
</dbReference>
<evidence type="ECO:0000256" key="2">
    <source>
        <dbReference type="ARBA" id="ARBA00008334"/>
    </source>
</evidence>
<sequence>MEGYPSNPQTPDPVSGLTQGIDTLNVSEPRYAGRHKRPARVYHNINSQPEAPAYGAGIRPVGSPFQADPNAAASILPQPQQPGFQQPQSSPAGFIQPQYSQFGQPQQQQQQPVGFQSSFQQASQPAGFPTGPQPGSGLSSRNLNQTGAQGQGQVYYTGADGIPKMNTERASASQKLPPDHLFKTFENACPPAAGTDYNVADQGLSGPQYTRLTMYNVPTTEALRSSLKLPLGLILRPFAPFSNKEYEKGGVTVADFSQDIPPPRCTRCRTYMNPSMMFDQGGTSFICNMCQFSNPVSAEYFQPVDPSGRRIDWHQRPELAFGTYDIAVPKEYWKDQKVEPSPLNYFFMIDVSQEAIQKGLHLSAVKAIKNALYGSGINIGEEAQAAIQRFSEKDEAGNPMPSSSVPLKFPKGARIGIATFDRTVHFYNINENLEQPQAYFMSDLADPFVPIENGLFVDPEKSRAVIESLFDLISGMFSNNSLTEPVFGVALEAAYQALEKTGGKVSVILGSLPSYGPGAIAVRSVGAEYQGEREKELFIPDNKYHKEMGKKFALAGIGLDLFIFPTALIELSNVGIVSQLSGGHEYYYPRYVIERDENQFVSEFTRSVQNEIGTQVSLKIRCSTGLQVSAYFGNFFHEDWDQDPTMGTVDSRSTFGAMFKYDGKLDPKLDVHFQSALLYTSSDGQKRVRINNVIASVTSDYNAAVNFIDADACMGIMARENLSRMGEFTLKELRMRLNDRLIDIFSAYRQKVASNLPASQLLMPMSMRTIIPYILSLQKSRPFRDQKLTPDLRVHAARIMNDMSVDELSVFLYPRIMGLHNLQENDSTYAEDGQFIYPTNVSNTTENIDAGGVYVVFNGVSVLLWIHRQVSPALLTDLFGEEVTSLETLNPSLNTLPEIDTDVSIKARRLIKYLANRSGLEFLGIQIARQGHDGSDYELPFSLVEDPGTETYRYRDYVAFIHGRVKSKLENNNEKSTMSYLSGHFPFSSGI</sequence>
<dbReference type="GO" id="GO:0006886">
    <property type="term" value="P:intracellular protein transport"/>
    <property type="evidence" value="ECO:0007669"/>
    <property type="project" value="InterPro"/>
</dbReference>
<evidence type="ECO:0000259" key="9">
    <source>
        <dbReference type="Pfam" id="PF04815"/>
    </source>
</evidence>
<dbReference type="Gene3D" id="1.20.120.730">
    <property type="entry name" value="Sec23/Sec24 helical domain"/>
    <property type="match status" value="1"/>
</dbReference>
<dbReference type="InterPro" id="IPR036174">
    <property type="entry name" value="Znf_Sec23_Sec24_sf"/>
</dbReference>
<feature type="domain" description="Zinc finger Sec23/Sec24-type" evidence="7">
    <location>
        <begin position="262"/>
        <end position="300"/>
    </location>
</feature>
<dbReference type="SUPFAM" id="SSF82754">
    <property type="entry name" value="C-terminal, gelsolin-like domain of Sec23/24"/>
    <property type="match status" value="1"/>
</dbReference>
<dbReference type="SUPFAM" id="SSF81811">
    <property type="entry name" value="Helical domain of Sec23/24"/>
    <property type="match status" value="1"/>
</dbReference>
<dbReference type="Pfam" id="PF04815">
    <property type="entry name" value="Sec23_helical"/>
    <property type="match status" value="1"/>
</dbReference>
<keyword evidence="4" id="KW-0653">Protein transport</keyword>
<reference evidence="11 12" key="1">
    <citation type="submission" date="2019-09" db="EMBL/GenBank/DDBJ databases">
        <authorList>
            <person name="Brejova B."/>
        </authorList>
    </citation>
    <scope>NUCLEOTIDE SEQUENCE [LARGE SCALE GENOMIC DNA]</scope>
</reference>
<proteinExistence type="inferred from homology"/>
<dbReference type="InterPro" id="IPR036175">
    <property type="entry name" value="Sec23/24_helical_dom_sf"/>
</dbReference>
<dbReference type="GO" id="GO:0070971">
    <property type="term" value="C:endoplasmic reticulum exit site"/>
    <property type="evidence" value="ECO:0007669"/>
    <property type="project" value="TreeGrafter"/>
</dbReference>
<name>A0A5E8BYX4_9ASCO</name>
<evidence type="ECO:0000256" key="6">
    <source>
        <dbReference type="SAM" id="MobiDB-lite"/>
    </source>
</evidence>
<dbReference type="InterPro" id="IPR012990">
    <property type="entry name" value="Beta-sandwich_Sec23_24"/>
</dbReference>
<feature type="region of interest" description="Disordered" evidence="6">
    <location>
        <begin position="1"/>
        <end position="23"/>
    </location>
</feature>
<comment type="similarity">
    <text evidence="2">Belongs to the SEC23/SEC24 family. SEC24 subfamily.</text>
</comment>
<dbReference type="InterPro" id="IPR006895">
    <property type="entry name" value="Znf_Sec23_Sec24"/>
</dbReference>
<dbReference type="InterPro" id="IPR006900">
    <property type="entry name" value="Sec23/24_helical_dom"/>
</dbReference>
<evidence type="ECO:0000259" key="8">
    <source>
        <dbReference type="Pfam" id="PF04811"/>
    </source>
</evidence>
<comment type="subcellular location">
    <subcellularLocation>
        <location evidence="1">Golgi apparatus membrane</location>
    </subcellularLocation>
</comment>
<feature type="compositionally biased region" description="Low complexity" evidence="6">
    <location>
        <begin position="77"/>
        <end position="128"/>
    </location>
</feature>
<feature type="domain" description="Sec23/Sec24 trunk" evidence="8">
    <location>
        <begin position="410"/>
        <end position="608"/>
    </location>
</feature>
<keyword evidence="12" id="KW-1185">Reference proteome</keyword>
<keyword evidence="5" id="KW-0333">Golgi apparatus</keyword>
<evidence type="ECO:0000259" key="7">
    <source>
        <dbReference type="Pfam" id="PF04810"/>
    </source>
</evidence>
<evidence type="ECO:0000256" key="4">
    <source>
        <dbReference type="ARBA" id="ARBA00022927"/>
    </source>
</evidence>
<dbReference type="GO" id="GO:0030127">
    <property type="term" value="C:COPII vesicle coat"/>
    <property type="evidence" value="ECO:0007669"/>
    <property type="project" value="InterPro"/>
</dbReference>
<dbReference type="RefSeq" id="XP_031855794.1">
    <property type="nucleotide sequence ID" value="XM_031999903.1"/>
</dbReference>
<dbReference type="Proteomes" id="UP000398389">
    <property type="component" value="Unassembled WGS sequence"/>
</dbReference>
<dbReference type="Gene3D" id="3.40.20.10">
    <property type="entry name" value="Severin"/>
    <property type="match status" value="1"/>
</dbReference>
<feature type="region of interest" description="Disordered" evidence="6">
    <location>
        <begin position="53"/>
        <end position="146"/>
    </location>
</feature>
<dbReference type="PANTHER" id="PTHR13803">
    <property type="entry name" value="SEC24-RELATED PROTEIN"/>
    <property type="match status" value="1"/>
</dbReference>
<feature type="domain" description="Sec23/Sec24 helical" evidence="9">
    <location>
        <begin position="709"/>
        <end position="809"/>
    </location>
</feature>
<dbReference type="InterPro" id="IPR029006">
    <property type="entry name" value="ADF-H/Gelsolin-like_dom_sf"/>
</dbReference>
<dbReference type="AlphaFoldDB" id="A0A5E8BYX4"/>
<dbReference type="InterPro" id="IPR036180">
    <property type="entry name" value="Gelsolin-like_dom_sf"/>
</dbReference>
<gene>
    <name evidence="11" type="ORF">SAPINGB_P005188</name>
</gene>
<evidence type="ECO:0000256" key="3">
    <source>
        <dbReference type="ARBA" id="ARBA00022448"/>
    </source>
</evidence>
<dbReference type="EMBL" id="CABVLU010000004">
    <property type="protein sequence ID" value="VVT56634.1"/>
    <property type="molecule type" value="Genomic_DNA"/>
</dbReference>
<dbReference type="InterPro" id="IPR036465">
    <property type="entry name" value="vWFA_dom_sf"/>
</dbReference>
<dbReference type="SUPFAM" id="SSF82919">
    <property type="entry name" value="Zn-finger domain of Sec23/24"/>
    <property type="match status" value="1"/>
</dbReference>
<dbReference type="SUPFAM" id="SSF81995">
    <property type="entry name" value="beta-sandwich domain of Sec23/24"/>
    <property type="match status" value="1"/>
</dbReference>
<dbReference type="Gene3D" id="2.30.30.380">
    <property type="entry name" value="Zn-finger domain of Sec23/24"/>
    <property type="match status" value="1"/>
</dbReference>
<dbReference type="InterPro" id="IPR050550">
    <property type="entry name" value="SEC23_SEC24_subfamily"/>
</dbReference>
<dbReference type="OrthoDB" id="49016at2759"/>
<protein>
    <submittedName>
        <fullName evidence="11">Uncharacterized protein</fullName>
    </submittedName>
</protein>
<dbReference type="GO" id="GO:0000139">
    <property type="term" value="C:Golgi membrane"/>
    <property type="evidence" value="ECO:0007669"/>
    <property type="project" value="UniProtKB-SubCell"/>
</dbReference>
<dbReference type="Gene3D" id="3.40.50.410">
    <property type="entry name" value="von Willebrand factor, type A domain"/>
    <property type="match status" value="1"/>
</dbReference>
<dbReference type="Pfam" id="PF04811">
    <property type="entry name" value="Sec23_trunk"/>
    <property type="match status" value="1"/>
</dbReference>
<dbReference type="PANTHER" id="PTHR13803:SF4">
    <property type="entry name" value="SECRETORY 24CD, ISOFORM C"/>
    <property type="match status" value="1"/>
</dbReference>
<dbReference type="GO" id="GO:0008270">
    <property type="term" value="F:zinc ion binding"/>
    <property type="evidence" value="ECO:0007669"/>
    <property type="project" value="InterPro"/>
</dbReference>
<dbReference type="Pfam" id="PF08033">
    <property type="entry name" value="Sec23_BS"/>
    <property type="match status" value="1"/>
</dbReference>
<dbReference type="Gene3D" id="2.60.40.1670">
    <property type="entry name" value="beta-sandwich domain of Sec23/24"/>
    <property type="match status" value="1"/>
</dbReference>
<accession>A0A5E8BYX4</accession>
<feature type="domain" description="Sec23/Sec24 beta-sandwich" evidence="10">
    <location>
        <begin position="614"/>
        <end position="697"/>
    </location>
</feature>
<evidence type="ECO:0000259" key="10">
    <source>
        <dbReference type="Pfam" id="PF08033"/>
    </source>
</evidence>
<keyword evidence="3" id="KW-0813">Transport</keyword>
<evidence type="ECO:0000256" key="5">
    <source>
        <dbReference type="ARBA" id="ARBA00023034"/>
    </source>
</evidence>
<dbReference type="InterPro" id="IPR006896">
    <property type="entry name" value="Sec23/24_trunk_dom"/>
</dbReference>
<evidence type="ECO:0000256" key="1">
    <source>
        <dbReference type="ARBA" id="ARBA00004394"/>
    </source>
</evidence>
<organism evidence="11 12">
    <name type="scientific">Magnusiomyces paraingens</name>
    <dbReference type="NCBI Taxonomy" id="2606893"/>
    <lineage>
        <taxon>Eukaryota</taxon>
        <taxon>Fungi</taxon>
        <taxon>Dikarya</taxon>
        <taxon>Ascomycota</taxon>
        <taxon>Saccharomycotina</taxon>
        <taxon>Dipodascomycetes</taxon>
        <taxon>Dipodascales</taxon>
        <taxon>Dipodascaceae</taxon>
        <taxon>Magnusiomyces</taxon>
    </lineage>
</organism>
<evidence type="ECO:0000313" key="12">
    <source>
        <dbReference type="Proteomes" id="UP000398389"/>
    </source>
</evidence>
<dbReference type="GO" id="GO:0090110">
    <property type="term" value="P:COPII-coated vesicle cargo loading"/>
    <property type="evidence" value="ECO:0007669"/>
    <property type="project" value="TreeGrafter"/>
</dbReference>
<feature type="compositionally biased region" description="Polar residues" evidence="6">
    <location>
        <begin position="136"/>
        <end position="146"/>
    </location>
</feature>